<name>A0ABN8LGF7_9CNID</name>
<dbReference type="InterPro" id="IPR001806">
    <property type="entry name" value="Small_GTPase"/>
</dbReference>
<reference evidence="6 7" key="1">
    <citation type="submission" date="2022-05" db="EMBL/GenBank/DDBJ databases">
        <authorList>
            <consortium name="Genoscope - CEA"/>
            <person name="William W."/>
        </authorList>
    </citation>
    <scope>NUCLEOTIDE SEQUENCE [LARGE SCALE GENOMIC DNA]</scope>
</reference>
<dbReference type="PANTHER" id="PTHR47980">
    <property type="entry name" value="LD44762P"/>
    <property type="match status" value="1"/>
</dbReference>
<protein>
    <submittedName>
        <fullName evidence="6">Uncharacterized protein</fullName>
    </submittedName>
</protein>
<keyword evidence="7" id="KW-1185">Reference proteome</keyword>
<dbReference type="Proteomes" id="UP001159427">
    <property type="component" value="Unassembled WGS sequence"/>
</dbReference>
<keyword evidence="4" id="KW-0449">Lipoprotein</keyword>
<evidence type="ECO:0000256" key="1">
    <source>
        <dbReference type="ARBA" id="ARBA00006270"/>
    </source>
</evidence>
<evidence type="ECO:0000256" key="4">
    <source>
        <dbReference type="ARBA" id="ARBA00023288"/>
    </source>
</evidence>
<dbReference type="SMART" id="SM00176">
    <property type="entry name" value="RAN"/>
    <property type="match status" value="1"/>
</dbReference>
<keyword evidence="5" id="KW-0636">Prenylation</keyword>
<dbReference type="NCBIfam" id="TIGR00231">
    <property type="entry name" value="small_GTP"/>
    <property type="match status" value="1"/>
</dbReference>
<proteinExistence type="inferred from homology"/>
<dbReference type="PROSITE" id="PS51421">
    <property type="entry name" value="RAS"/>
    <property type="match status" value="1"/>
</dbReference>
<evidence type="ECO:0000313" key="6">
    <source>
        <dbReference type="EMBL" id="CAH3014038.1"/>
    </source>
</evidence>
<dbReference type="SUPFAM" id="SSF52540">
    <property type="entry name" value="P-loop containing nucleoside triphosphate hydrolases"/>
    <property type="match status" value="1"/>
</dbReference>
<dbReference type="PROSITE" id="PS51419">
    <property type="entry name" value="RAB"/>
    <property type="match status" value="1"/>
</dbReference>
<dbReference type="InterPro" id="IPR027417">
    <property type="entry name" value="P-loop_NTPase"/>
</dbReference>
<dbReference type="SMART" id="SM00174">
    <property type="entry name" value="RHO"/>
    <property type="match status" value="1"/>
</dbReference>
<evidence type="ECO:0000256" key="3">
    <source>
        <dbReference type="ARBA" id="ARBA00023134"/>
    </source>
</evidence>
<dbReference type="PRINTS" id="PR00449">
    <property type="entry name" value="RASTRNSFRMNG"/>
</dbReference>
<dbReference type="InterPro" id="IPR050305">
    <property type="entry name" value="Small_GTPase_Rab"/>
</dbReference>
<dbReference type="SMART" id="SM00173">
    <property type="entry name" value="RAS"/>
    <property type="match status" value="1"/>
</dbReference>
<keyword evidence="3" id="KW-0342">GTP-binding</keyword>
<comment type="caution">
    <text evidence="6">The sequence shown here is derived from an EMBL/GenBank/DDBJ whole genome shotgun (WGS) entry which is preliminary data.</text>
</comment>
<evidence type="ECO:0000256" key="5">
    <source>
        <dbReference type="ARBA" id="ARBA00023289"/>
    </source>
</evidence>
<dbReference type="InterPro" id="IPR005225">
    <property type="entry name" value="Small_GTP-bd"/>
</dbReference>
<keyword evidence="2" id="KW-0547">Nucleotide-binding</keyword>
<accession>A0ABN8LGF7</accession>
<dbReference type="SMART" id="SM00175">
    <property type="entry name" value="RAB"/>
    <property type="match status" value="1"/>
</dbReference>
<organism evidence="6 7">
    <name type="scientific">Porites evermanni</name>
    <dbReference type="NCBI Taxonomy" id="104178"/>
    <lineage>
        <taxon>Eukaryota</taxon>
        <taxon>Metazoa</taxon>
        <taxon>Cnidaria</taxon>
        <taxon>Anthozoa</taxon>
        <taxon>Hexacorallia</taxon>
        <taxon>Scleractinia</taxon>
        <taxon>Fungiina</taxon>
        <taxon>Poritidae</taxon>
        <taxon>Porites</taxon>
    </lineage>
</organism>
<dbReference type="Pfam" id="PF00071">
    <property type="entry name" value="Ras"/>
    <property type="match status" value="1"/>
</dbReference>
<sequence length="208" mass="23798">MGEKDYEVTYKILILGDSGVGKTCLIFRFIENIFSDSYISTIGIDCRSKIVDLDGKRVRLQIWDTAGQERFRTLTSAYFRGAMGIVLVYDVTTEDSFKHIAQWLQNIQDNASPDVCKVLVGNKIDCDDERVIDTDKGKSVGLVFFIIKEQCWSHKLFKEAYILQVNPRHCFNVFITYPSTATFVGNVLVQEMLNSDNFDEKGRSFKLM</sequence>
<dbReference type="Gene3D" id="3.40.50.300">
    <property type="entry name" value="P-loop containing nucleotide triphosphate hydrolases"/>
    <property type="match status" value="1"/>
</dbReference>
<comment type="similarity">
    <text evidence="1">Belongs to the small GTPase superfamily. Rab family.</text>
</comment>
<evidence type="ECO:0000313" key="7">
    <source>
        <dbReference type="Proteomes" id="UP001159427"/>
    </source>
</evidence>
<gene>
    <name evidence="6" type="ORF">PEVE_00033529</name>
</gene>
<dbReference type="EMBL" id="CALNXI010000005">
    <property type="protein sequence ID" value="CAH3014038.1"/>
    <property type="molecule type" value="Genomic_DNA"/>
</dbReference>
<evidence type="ECO:0000256" key="2">
    <source>
        <dbReference type="ARBA" id="ARBA00022741"/>
    </source>
</evidence>